<protein>
    <submittedName>
        <fullName evidence="2">Uncharacterized protein</fullName>
    </submittedName>
</protein>
<evidence type="ECO:0000313" key="2">
    <source>
        <dbReference type="WBParaSite" id="ES5_v2.g18145.t1"/>
    </source>
</evidence>
<sequence length="317" mass="34962">LIILITCTKARPSKDIPPKPAANIIKKDATKIEEASPNNISSNNNSSKKVKSSKENAKPNHHKNQHSSHHSSDRHQKNQLPSKNGVKSKEMTELHRNELHPDKKNSNEKLTSSSDDPKIFGKKGNLRMAGSAENLKQSEHIDTELRKTKQNITTTTVTKGSHEITTKTASKENVHKVVTDFDRHRGKTPAFLPEEDDRKTNGTTVSKIDFNKTHPGTDDEGLFRKPTEIEESGAADDKQKEIQPTKFPKNAKEKKIAAGMMRKASEYPTMADVVSDWSDVKELNDAKMKKGSNNEKKAANGIPASSTPVHAAASAKA</sequence>
<dbReference type="Proteomes" id="UP000887579">
    <property type="component" value="Unplaced"/>
</dbReference>
<name>A0AC34FLY8_9BILA</name>
<dbReference type="WBParaSite" id="ES5_v2.g18145.t1">
    <property type="protein sequence ID" value="ES5_v2.g18145.t1"/>
    <property type="gene ID" value="ES5_v2.g18145"/>
</dbReference>
<reference evidence="2" key="1">
    <citation type="submission" date="2022-11" db="UniProtKB">
        <authorList>
            <consortium name="WormBaseParasite"/>
        </authorList>
    </citation>
    <scope>IDENTIFICATION</scope>
</reference>
<accession>A0AC34FLY8</accession>
<organism evidence="1 2">
    <name type="scientific">Panagrolaimus sp. ES5</name>
    <dbReference type="NCBI Taxonomy" id="591445"/>
    <lineage>
        <taxon>Eukaryota</taxon>
        <taxon>Metazoa</taxon>
        <taxon>Ecdysozoa</taxon>
        <taxon>Nematoda</taxon>
        <taxon>Chromadorea</taxon>
        <taxon>Rhabditida</taxon>
        <taxon>Tylenchina</taxon>
        <taxon>Panagrolaimomorpha</taxon>
        <taxon>Panagrolaimoidea</taxon>
        <taxon>Panagrolaimidae</taxon>
        <taxon>Panagrolaimus</taxon>
    </lineage>
</organism>
<proteinExistence type="predicted"/>
<evidence type="ECO:0000313" key="1">
    <source>
        <dbReference type="Proteomes" id="UP000887579"/>
    </source>
</evidence>